<dbReference type="Proteomes" id="UP000662957">
    <property type="component" value="Chromosome"/>
</dbReference>
<dbReference type="RefSeq" id="WP_205680734.1">
    <property type="nucleotide sequence ID" value="NZ_CP070968.1"/>
</dbReference>
<name>A0ABX7LJ21_9CAUL</name>
<keyword evidence="2" id="KW-1185">Reference proteome</keyword>
<dbReference type="EMBL" id="CP070968">
    <property type="protein sequence ID" value="QSF52864.1"/>
    <property type="molecule type" value="Genomic_DNA"/>
</dbReference>
<sequence>MNDLASLTVKLATNPKKAAELAAFHWCMVAAGVQWDGLEDTEQPDFIMSYHGKNIGVEVTEAHRSGVNGKNTKQIEAAQEWFANRLLKLSKSSLPIEIGLCCEDNTEVNKLECEEALDHIVSLINSASAKMDPHSVILLVRSHADIPHSKQPKIECPEIPRFIQHIQILNDGNKTTSLTTWRSAFVENLTQNDVGKVIAAKEQRLKNYASCDEHWLLIISGLVPPICGTENVPDARFVSLAKSFAGVDFKLPIKSKFDRVYFFPSPTEDILLTEQPPSNGG</sequence>
<gene>
    <name evidence="1" type="ORF">JX001_08405</name>
</gene>
<evidence type="ECO:0000313" key="1">
    <source>
        <dbReference type="EMBL" id="QSF52864.1"/>
    </source>
</evidence>
<organism evidence="1 2">
    <name type="scientific">Brevundimonas fontaquae</name>
    <dbReference type="NCBI Taxonomy" id="2813778"/>
    <lineage>
        <taxon>Bacteria</taxon>
        <taxon>Pseudomonadati</taxon>
        <taxon>Pseudomonadota</taxon>
        <taxon>Alphaproteobacteria</taxon>
        <taxon>Caulobacterales</taxon>
        <taxon>Caulobacteraceae</taxon>
        <taxon>Brevundimonas</taxon>
    </lineage>
</organism>
<evidence type="ECO:0000313" key="2">
    <source>
        <dbReference type="Proteomes" id="UP000662957"/>
    </source>
</evidence>
<reference evidence="1 2" key="1">
    <citation type="submission" date="2021-02" db="EMBL/GenBank/DDBJ databases">
        <title>Brevundimonas sp. CS1 genome sequence.</title>
        <authorList>
            <person name="Lee K."/>
            <person name="Choi Y.-J."/>
            <person name="Son H.-R."/>
        </authorList>
    </citation>
    <scope>NUCLEOTIDE SEQUENCE [LARGE SCALE GENOMIC DNA]</scope>
    <source>
        <strain evidence="1 2">CS1</strain>
    </source>
</reference>
<accession>A0ABX7LJ21</accession>
<proteinExistence type="predicted"/>
<protein>
    <submittedName>
        <fullName evidence="1">Uncharacterized protein</fullName>
    </submittedName>
</protein>